<sequence length="42" mass="5099">MLCIYITFFFHGTQELLLFKKLFLLLHQDGFDTLFQQKAELF</sequence>
<accession>A8S8S0</accession>
<dbReference type="AlphaFoldDB" id="A8S8S0"/>
<dbReference type="HOGENOM" id="CLU_3251808_0_0_9"/>
<evidence type="ECO:0000313" key="1">
    <source>
        <dbReference type="EMBL" id="EDP22402.1"/>
    </source>
</evidence>
<evidence type="ECO:0000313" key="2">
    <source>
        <dbReference type="Proteomes" id="UP000005945"/>
    </source>
</evidence>
<protein>
    <submittedName>
        <fullName evidence="1">Uncharacterized protein</fullName>
    </submittedName>
</protein>
<reference evidence="1 2" key="1">
    <citation type="submission" date="2007-09" db="EMBL/GenBank/DDBJ databases">
        <title>Draft genome sequence of Faecalibacterium prausnitzii M21/2.</title>
        <authorList>
            <person name="Sudarsanam P."/>
            <person name="Ley R."/>
            <person name="Guruge J."/>
            <person name="Turnbaugh P.J."/>
            <person name="Mahowald M."/>
            <person name="Liep D."/>
            <person name="Gordon J."/>
        </authorList>
    </citation>
    <scope>NUCLEOTIDE SEQUENCE [LARGE SCALE GENOMIC DNA]</scope>
    <source>
        <strain evidence="1 2">M21/2</strain>
    </source>
</reference>
<gene>
    <name evidence="1" type="ORF">FAEPRAM212_00859</name>
</gene>
<reference evidence="1 2" key="2">
    <citation type="submission" date="2007-09" db="EMBL/GenBank/DDBJ databases">
        <authorList>
            <person name="Fulton L."/>
            <person name="Clifton S."/>
            <person name="Fulton B."/>
            <person name="Xu J."/>
            <person name="Minx P."/>
            <person name="Pepin K.H."/>
            <person name="Johnson M."/>
            <person name="Thiruvilangam P."/>
            <person name="Bhonagiri V."/>
            <person name="Nash W.E."/>
            <person name="Mardis E.R."/>
            <person name="Wilson R.K."/>
        </authorList>
    </citation>
    <scope>NUCLEOTIDE SEQUENCE [LARGE SCALE GENOMIC DNA]</scope>
    <source>
        <strain evidence="1 2">M21/2</strain>
    </source>
</reference>
<name>A8S8S0_9FIRM</name>
<organism evidence="1 2">
    <name type="scientific">Faecalibacterium prausnitzii M21/2</name>
    <dbReference type="NCBI Taxonomy" id="411485"/>
    <lineage>
        <taxon>Bacteria</taxon>
        <taxon>Bacillati</taxon>
        <taxon>Bacillota</taxon>
        <taxon>Clostridia</taxon>
        <taxon>Eubacteriales</taxon>
        <taxon>Oscillospiraceae</taxon>
        <taxon>Faecalibacterium</taxon>
    </lineage>
</organism>
<dbReference type="Proteomes" id="UP000005945">
    <property type="component" value="Unassembled WGS sequence"/>
</dbReference>
<dbReference type="EMBL" id="ABED02000020">
    <property type="protein sequence ID" value="EDP22402.1"/>
    <property type="molecule type" value="Genomic_DNA"/>
</dbReference>
<proteinExistence type="predicted"/>
<comment type="caution">
    <text evidence="1">The sequence shown here is derived from an EMBL/GenBank/DDBJ whole genome shotgun (WGS) entry which is preliminary data.</text>
</comment>